<organism evidence="2 3">
    <name type="scientific">Blastochloris viridis</name>
    <name type="common">Rhodopseudomonas viridis</name>
    <dbReference type="NCBI Taxonomy" id="1079"/>
    <lineage>
        <taxon>Bacteria</taxon>
        <taxon>Pseudomonadati</taxon>
        <taxon>Pseudomonadota</taxon>
        <taxon>Alphaproteobacteria</taxon>
        <taxon>Hyphomicrobiales</taxon>
        <taxon>Blastochloridaceae</taxon>
        <taxon>Blastochloris</taxon>
    </lineage>
</organism>
<dbReference type="EMBL" id="VAFM01000003">
    <property type="protein sequence ID" value="TKW60333.1"/>
    <property type="molecule type" value="Genomic_DNA"/>
</dbReference>
<gene>
    <name evidence="2" type="ORF">DI628_08855</name>
</gene>
<feature type="chain" id="PRO_5026671221" evidence="1">
    <location>
        <begin position="21"/>
        <end position="147"/>
    </location>
</feature>
<protein>
    <submittedName>
        <fullName evidence="2">Uncharacterized protein</fullName>
    </submittedName>
</protein>
<accession>A0A6N4RBB5</accession>
<dbReference type="AlphaFoldDB" id="A0A6N4RBB5"/>
<sequence>MMMKYIIAMALACISLHVYAAENVLTKEDYVSCYVVVYLHNIEKNLLDLEKDELRQMKKGDATTIYRMTHATEAIQSCDQMIYDKGLMNTNIMTAAIKQFGEMLQKGNVFDLESAPTTLERVSKFSQKGQILPPPMKNISESVVQEK</sequence>
<name>A0A6N4RBB5_BLAVI</name>
<keyword evidence="1" id="KW-0732">Signal</keyword>
<evidence type="ECO:0000256" key="1">
    <source>
        <dbReference type="SAM" id="SignalP"/>
    </source>
</evidence>
<reference evidence="2 3" key="1">
    <citation type="journal article" date="2017" name="Nat. Commun.">
        <title>In situ click chemistry generation of cyclooxygenase-2 inhibitors.</title>
        <authorList>
            <person name="Bhardwaj A."/>
            <person name="Kaur J."/>
            <person name="Wuest M."/>
            <person name="Wuest F."/>
        </authorList>
    </citation>
    <scope>NUCLEOTIDE SEQUENCE [LARGE SCALE GENOMIC DNA]</scope>
    <source>
        <strain evidence="2">S2_018_000_R2_106</strain>
    </source>
</reference>
<dbReference type="Proteomes" id="UP000320948">
    <property type="component" value="Unassembled WGS sequence"/>
</dbReference>
<proteinExistence type="predicted"/>
<evidence type="ECO:0000313" key="2">
    <source>
        <dbReference type="EMBL" id="TKW60333.1"/>
    </source>
</evidence>
<feature type="signal peptide" evidence="1">
    <location>
        <begin position="1"/>
        <end position="20"/>
    </location>
</feature>
<evidence type="ECO:0000313" key="3">
    <source>
        <dbReference type="Proteomes" id="UP000320948"/>
    </source>
</evidence>
<comment type="caution">
    <text evidence="2">The sequence shown here is derived from an EMBL/GenBank/DDBJ whole genome shotgun (WGS) entry which is preliminary data.</text>
</comment>